<dbReference type="EC" id="2.7.4.6" evidence="3 13"/>
<dbReference type="NCBIfam" id="NF001908">
    <property type="entry name" value="PRK00668.1"/>
    <property type="match status" value="1"/>
</dbReference>
<evidence type="ECO:0000256" key="1">
    <source>
        <dbReference type="ARBA" id="ARBA00001946"/>
    </source>
</evidence>
<dbReference type="HAMAP" id="MF_00451">
    <property type="entry name" value="NDP_kinase"/>
    <property type="match status" value="1"/>
</dbReference>
<comment type="catalytic activity">
    <reaction evidence="13">
        <text>a ribonucleoside 5'-diphosphate + ATP = a ribonucleoside 5'-triphosphate + ADP</text>
        <dbReference type="Rhea" id="RHEA:18113"/>
        <dbReference type="ChEBI" id="CHEBI:30616"/>
        <dbReference type="ChEBI" id="CHEBI:57930"/>
        <dbReference type="ChEBI" id="CHEBI:61557"/>
        <dbReference type="ChEBI" id="CHEBI:456216"/>
        <dbReference type="EC" id="2.7.4.6"/>
    </reaction>
</comment>
<dbReference type="PRINTS" id="PR01243">
    <property type="entry name" value="NUCDPKINASE"/>
</dbReference>
<proteinExistence type="inferred from homology"/>
<evidence type="ECO:0000256" key="14">
    <source>
        <dbReference type="PROSITE-ProRule" id="PRU00706"/>
    </source>
</evidence>
<dbReference type="InterPro" id="IPR023005">
    <property type="entry name" value="Nucleoside_diP_kinase_AS"/>
</dbReference>
<dbReference type="PROSITE" id="PS00469">
    <property type="entry name" value="NDPK"/>
    <property type="match status" value="1"/>
</dbReference>
<protein>
    <recommendedName>
        <fullName evidence="4 13">Nucleoside diphosphate kinase</fullName>
        <shortName evidence="13">NDK</shortName>
        <shortName evidence="13">NDP kinase</shortName>
        <ecNumber evidence="3 13">2.7.4.6</ecNumber>
    </recommendedName>
    <alternativeName>
        <fullName evidence="13">Nucleoside-2-P kinase</fullName>
    </alternativeName>
</protein>
<dbReference type="RefSeq" id="WP_145365541.1">
    <property type="nucleotide sequence ID" value="NZ_CP036268.1"/>
</dbReference>
<dbReference type="InterPro" id="IPR036850">
    <property type="entry name" value="NDK-like_dom_sf"/>
</dbReference>
<evidence type="ECO:0000256" key="16">
    <source>
        <dbReference type="RuleBase" id="RU004013"/>
    </source>
</evidence>
<dbReference type="PROSITE" id="PS51374">
    <property type="entry name" value="NDPK_LIKE"/>
    <property type="match status" value="1"/>
</dbReference>
<comment type="cofactor">
    <cofactor evidence="1 13">
        <name>Mg(2+)</name>
        <dbReference type="ChEBI" id="CHEBI:18420"/>
    </cofactor>
</comment>
<dbReference type="CDD" id="cd04413">
    <property type="entry name" value="NDPk_I"/>
    <property type="match status" value="1"/>
</dbReference>
<evidence type="ECO:0000256" key="10">
    <source>
        <dbReference type="ARBA" id="ARBA00022840"/>
    </source>
</evidence>
<keyword evidence="11 13" id="KW-0460">Magnesium</keyword>
<sequence length="153" mass="16721">MQRTLVLIKPDAMKRRLAGRILTRLEDKGLALVGLKIMQVTPDLAKQHYAEHVAKPFYPELEEFITSGPVVAICLEGPEAITVTRGMMGKTNGRESAPGTIRGDFGMSRQLNLIHGSDSPEASDREIPLYFSDEELVGSTDGMVGTFFAGDEV</sequence>
<dbReference type="GO" id="GO:0005524">
    <property type="term" value="F:ATP binding"/>
    <property type="evidence" value="ECO:0007669"/>
    <property type="project" value="UniProtKB-UniRule"/>
</dbReference>
<comment type="catalytic activity">
    <reaction evidence="13 16">
        <text>a 2'-deoxyribonucleoside 5'-diphosphate + ATP = a 2'-deoxyribonucleoside 5'-triphosphate + ADP</text>
        <dbReference type="Rhea" id="RHEA:44640"/>
        <dbReference type="ChEBI" id="CHEBI:30616"/>
        <dbReference type="ChEBI" id="CHEBI:61560"/>
        <dbReference type="ChEBI" id="CHEBI:73316"/>
        <dbReference type="ChEBI" id="CHEBI:456216"/>
        <dbReference type="EC" id="2.7.4.6"/>
    </reaction>
</comment>
<feature type="binding site" evidence="13 14">
    <location>
        <position position="91"/>
    </location>
    <ligand>
        <name>ATP</name>
        <dbReference type="ChEBI" id="CHEBI:30616"/>
    </ligand>
</feature>
<evidence type="ECO:0000256" key="15">
    <source>
        <dbReference type="RuleBase" id="RU004011"/>
    </source>
</evidence>
<dbReference type="PANTHER" id="PTHR11349">
    <property type="entry name" value="NUCLEOSIDE DIPHOSPHATE KINASE"/>
    <property type="match status" value="1"/>
</dbReference>
<dbReference type="GO" id="GO:0006241">
    <property type="term" value="P:CTP biosynthetic process"/>
    <property type="evidence" value="ECO:0007669"/>
    <property type="project" value="UniProtKB-UniRule"/>
</dbReference>
<dbReference type="GO" id="GO:0006228">
    <property type="term" value="P:UTP biosynthetic process"/>
    <property type="evidence" value="ECO:0007669"/>
    <property type="project" value="UniProtKB-UniRule"/>
</dbReference>
<evidence type="ECO:0000259" key="17">
    <source>
        <dbReference type="SMART" id="SM00562"/>
    </source>
</evidence>
<dbReference type="KEGG" id="svp:Pan189_38130"/>
<evidence type="ECO:0000256" key="5">
    <source>
        <dbReference type="ARBA" id="ARBA00022553"/>
    </source>
</evidence>
<comment type="subcellular location">
    <subcellularLocation>
        <location evidence="13">Cytoplasm</location>
    </subcellularLocation>
</comment>
<keyword evidence="10 13" id="KW-0067">ATP-binding</keyword>
<accession>A0A517R687</accession>
<feature type="domain" description="Nucleoside diphosphate kinase-like" evidence="17">
    <location>
        <begin position="1"/>
        <end position="138"/>
    </location>
</feature>
<evidence type="ECO:0000256" key="13">
    <source>
        <dbReference type="HAMAP-Rule" id="MF_00451"/>
    </source>
</evidence>
<dbReference type="InterPro" id="IPR001564">
    <property type="entry name" value="Nucleoside_diP_kinase"/>
</dbReference>
<evidence type="ECO:0000256" key="3">
    <source>
        <dbReference type="ARBA" id="ARBA00012966"/>
    </source>
</evidence>
<dbReference type="OrthoDB" id="9801161at2"/>
<comment type="function">
    <text evidence="13">Major role in the synthesis of nucleoside triphosphates other than ATP. The ATP gamma phosphate is transferred to the NDP beta phosphate via a ping-pong mechanism, using a phosphorylated active-site intermediate.</text>
</comment>
<evidence type="ECO:0000256" key="4">
    <source>
        <dbReference type="ARBA" id="ARBA00017632"/>
    </source>
</evidence>
<dbReference type="Proteomes" id="UP000317318">
    <property type="component" value="Chromosome"/>
</dbReference>
<reference evidence="18 19" key="1">
    <citation type="submission" date="2019-02" db="EMBL/GenBank/DDBJ databases">
        <title>Deep-cultivation of Planctomycetes and their phenomic and genomic characterization uncovers novel biology.</title>
        <authorList>
            <person name="Wiegand S."/>
            <person name="Jogler M."/>
            <person name="Boedeker C."/>
            <person name="Pinto D."/>
            <person name="Vollmers J."/>
            <person name="Rivas-Marin E."/>
            <person name="Kohn T."/>
            <person name="Peeters S.H."/>
            <person name="Heuer A."/>
            <person name="Rast P."/>
            <person name="Oberbeckmann S."/>
            <person name="Bunk B."/>
            <person name="Jeske O."/>
            <person name="Meyerdierks A."/>
            <person name="Storesund J.E."/>
            <person name="Kallscheuer N."/>
            <person name="Luecker S."/>
            <person name="Lage O.M."/>
            <person name="Pohl T."/>
            <person name="Merkel B.J."/>
            <person name="Hornburger P."/>
            <person name="Mueller R.-W."/>
            <person name="Bruemmer F."/>
            <person name="Labrenz M."/>
            <person name="Spormann A.M."/>
            <person name="Op den Camp H."/>
            <person name="Overmann J."/>
            <person name="Amann R."/>
            <person name="Jetten M.S.M."/>
            <person name="Mascher T."/>
            <person name="Medema M.H."/>
            <person name="Devos D.P."/>
            <person name="Kaster A.-K."/>
            <person name="Ovreas L."/>
            <person name="Rohde M."/>
            <person name="Galperin M.Y."/>
            <person name="Jogler C."/>
        </authorList>
    </citation>
    <scope>NUCLEOTIDE SEQUENCE [LARGE SCALE GENOMIC DNA]</scope>
    <source>
        <strain evidence="18 19">Pan189</strain>
    </source>
</reference>
<dbReference type="InterPro" id="IPR034907">
    <property type="entry name" value="NDK-like_dom"/>
</dbReference>
<keyword evidence="6 13" id="KW-0808">Transferase</keyword>
<evidence type="ECO:0000313" key="18">
    <source>
        <dbReference type="EMBL" id="QDT39406.1"/>
    </source>
</evidence>
<dbReference type="AlphaFoldDB" id="A0A517R687"/>
<dbReference type="GO" id="GO:0005737">
    <property type="term" value="C:cytoplasm"/>
    <property type="evidence" value="ECO:0007669"/>
    <property type="project" value="UniProtKB-SubCell"/>
</dbReference>
<evidence type="ECO:0000256" key="12">
    <source>
        <dbReference type="ARBA" id="ARBA00023080"/>
    </source>
</evidence>
<keyword evidence="13" id="KW-0963">Cytoplasm</keyword>
<feature type="binding site" evidence="13 14">
    <location>
        <position position="85"/>
    </location>
    <ligand>
        <name>ATP</name>
        <dbReference type="ChEBI" id="CHEBI:30616"/>
    </ligand>
</feature>
<feature type="active site" description="Pros-phosphohistidine intermediate" evidence="13 14">
    <location>
        <position position="115"/>
    </location>
</feature>
<keyword evidence="8 13" id="KW-0547">Nucleotide-binding</keyword>
<comment type="subunit">
    <text evidence="13">Homotetramer.</text>
</comment>
<dbReference type="FunFam" id="3.30.70.141:FF:000003">
    <property type="entry name" value="Nucleoside diphosphate kinase"/>
    <property type="match status" value="1"/>
</dbReference>
<dbReference type="GO" id="GO:0004550">
    <property type="term" value="F:nucleoside diphosphate kinase activity"/>
    <property type="evidence" value="ECO:0007669"/>
    <property type="project" value="UniProtKB-UniRule"/>
</dbReference>
<gene>
    <name evidence="13 18" type="primary">ndk</name>
    <name evidence="18" type="ORF">Pan189_38130</name>
</gene>
<feature type="binding site" evidence="13 14">
    <location>
        <position position="57"/>
    </location>
    <ligand>
        <name>ATP</name>
        <dbReference type="ChEBI" id="CHEBI:30616"/>
    </ligand>
</feature>
<keyword evidence="5 13" id="KW-0597">Phosphoprotein</keyword>
<evidence type="ECO:0000256" key="11">
    <source>
        <dbReference type="ARBA" id="ARBA00022842"/>
    </source>
</evidence>
<evidence type="ECO:0000256" key="7">
    <source>
        <dbReference type="ARBA" id="ARBA00022723"/>
    </source>
</evidence>
<evidence type="ECO:0000313" key="19">
    <source>
        <dbReference type="Proteomes" id="UP000317318"/>
    </source>
</evidence>
<dbReference type="Pfam" id="PF00334">
    <property type="entry name" value="NDK"/>
    <property type="match status" value="1"/>
</dbReference>
<feature type="binding site" evidence="13 14">
    <location>
        <position position="9"/>
    </location>
    <ligand>
        <name>ATP</name>
        <dbReference type="ChEBI" id="CHEBI:30616"/>
    </ligand>
</feature>
<evidence type="ECO:0000256" key="6">
    <source>
        <dbReference type="ARBA" id="ARBA00022679"/>
    </source>
</evidence>
<evidence type="ECO:0000256" key="9">
    <source>
        <dbReference type="ARBA" id="ARBA00022777"/>
    </source>
</evidence>
<keyword evidence="19" id="KW-1185">Reference proteome</keyword>
<name>A0A517R687_9PLAN</name>
<evidence type="ECO:0000256" key="8">
    <source>
        <dbReference type="ARBA" id="ARBA00022741"/>
    </source>
</evidence>
<feature type="binding site" evidence="13 14">
    <location>
        <position position="102"/>
    </location>
    <ligand>
        <name>ATP</name>
        <dbReference type="ChEBI" id="CHEBI:30616"/>
    </ligand>
</feature>
<evidence type="ECO:0000256" key="2">
    <source>
        <dbReference type="ARBA" id="ARBA00008142"/>
    </source>
</evidence>
<dbReference type="GO" id="GO:0046872">
    <property type="term" value="F:metal ion binding"/>
    <property type="evidence" value="ECO:0007669"/>
    <property type="project" value="UniProtKB-KW"/>
</dbReference>
<keyword evidence="7 13" id="KW-0479">Metal-binding</keyword>
<dbReference type="EMBL" id="CP036268">
    <property type="protein sequence ID" value="QDT39406.1"/>
    <property type="molecule type" value="Genomic_DNA"/>
</dbReference>
<dbReference type="Gene3D" id="3.30.70.141">
    <property type="entry name" value="Nucleoside diphosphate kinase-like domain"/>
    <property type="match status" value="1"/>
</dbReference>
<keyword evidence="9 13" id="KW-0418">Kinase</keyword>
<organism evidence="18 19">
    <name type="scientific">Stratiformator vulcanicus</name>
    <dbReference type="NCBI Taxonomy" id="2527980"/>
    <lineage>
        <taxon>Bacteria</taxon>
        <taxon>Pseudomonadati</taxon>
        <taxon>Planctomycetota</taxon>
        <taxon>Planctomycetia</taxon>
        <taxon>Planctomycetales</taxon>
        <taxon>Planctomycetaceae</taxon>
        <taxon>Stratiformator</taxon>
    </lineage>
</organism>
<dbReference type="GO" id="GO:0006183">
    <property type="term" value="P:GTP biosynthetic process"/>
    <property type="evidence" value="ECO:0007669"/>
    <property type="project" value="UniProtKB-UniRule"/>
</dbReference>
<keyword evidence="12 13" id="KW-0546">Nucleotide metabolism</keyword>
<dbReference type="SUPFAM" id="SSF54919">
    <property type="entry name" value="Nucleoside diphosphate kinase, NDK"/>
    <property type="match status" value="1"/>
</dbReference>
<feature type="binding site" evidence="13 14">
    <location>
        <position position="112"/>
    </location>
    <ligand>
        <name>ATP</name>
        <dbReference type="ChEBI" id="CHEBI:30616"/>
    </ligand>
</feature>
<comment type="similarity">
    <text evidence="2 13 14 15">Belongs to the NDK family.</text>
</comment>
<dbReference type="SMART" id="SM00562">
    <property type="entry name" value="NDK"/>
    <property type="match status" value="1"/>
</dbReference>